<dbReference type="AlphaFoldDB" id="A0A939GL98"/>
<name>A0A939GL98_9BACT</name>
<gene>
    <name evidence="1" type="ORF">J2I47_25660</name>
</gene>
<dbReference type="EMBL" id="JAFMYV010000019">
    <property type="protein sequence ID" value="MBO0939958.1"/>
    <property type="molecule type" value="Genomic_DNA"/>
</dbReference>
<evidence type="ECO:0000313" key="1">
    <source>
        <dbReference type="EMBL" id="MBO0939958.1"/>
    </source>
</evidence>
<proteinExistence type="predicted"/>
<accession>A0A939GL98</accession>
<organism evidence="1 2">
    <name type="scientific">Fibrella rubiginis</name>
    <dbReference type="NCBI Taxonomy" id="2817060"/>
    <lineage>
        <taxon>Bacteria</taxon>
        <taxon>Pseudomonadati</taxon>
        <taxon>Bacteroidota</taxon>
        <taxon>Cytophagia</taxon>
        <taxon>Cytophagales</taxon>
        <taxon>Spirosomataceae</taxon>
        <taxon>Fibrella</taxon>
    </lineage>
</organism>
<evidence type="ECO:0000313" key="2">
    <source>
        <dbReference type="Proteomes" id="UP000664034"/>
    </source>
</evidence>
<sequence length="118" mass="12697">MSSNGFPLFGLDFEADSLPFGPAQPDPENRRDAPVLLLDIANTIRGNGGQVWHVGKLTDSSGMLFRANIGRRQFRVFAPMPGGKQPLTAPQEKGTPVHVVSTLPALQNWLASFGNDGI</sequence>
<comment type="caution">
    <text evidence="1">The sequence shown here is derived from an EMBL/GenBank/DDBJ whole genome shotgun (WGS) entry which is preliminary data.</text>
</comment>
<dbReference type="RefSeq" id="WP_207367486.1">
    <property type="nucleotide sequence ID" value="NZ_JAFMYV010000019.1"/>
</dbReference>
<reference evidence="1" key="1">
    <citation type="submission" date="2021-03" db="EMBL/GenBank/DDBJ databases">
        <title>Fibrella sp. HMF5335 genome sequencing and assembly.</title>
        <authorList>
            <person name="Kang H."/>
            <person name="Kim H."/>
            <person name="Bae S."/>
            <person name="Joh K."/>
        </authorList>
    </citation>
    <scope>NUCLEOTIDE SEQUENCE</scope>
    <source>
        <strain evidence="1">HMF5335</strain>
    </source>
</reference>
<keyword evidence="2" id="KW-1185">Reference proteome</keyword>
<protein>
    <submittedName>
        <fullName evidence="1">Uncharacterized protein</fullName>
    </submittedName>
</protein>
<dbReference type="Proteomes" id="UP000664034">
    <property type="component" value="Unassembled WGS sequence"/>
</dbReference>